<feature type="transmembrane region" description="Helical" evidence="5">
    <location>
        <begin position="37"/>
        <end position="58"/>
    </location>
</feature>
<feature type="domain" description="DUF202" evidence="6">
    <location>
        <begin position="5"/>
        <end position="77"/>
    </location>
</feature>
<evidence type="ECO:0000313" key="8">
    <source>
        <dbReference type="EMBL" id="GAP32377.1"/>
    </source>
</evidence>
<reference evidence="7 10" key="3">
    <citation type="submission" date="2016-10" db="EMBL/GenBank/DDBJ databases">
        <title>Genome sequence of Nocardia seriolae strain EM150506, isolated from Anguila japonica.</title>
        <authorList>
            <person name="Han H.-J."/>
        </authorList>
    </citation>
    <scope>NUCLEOTIDE SEQUENCE [LARGE SCALE GENOMIC DNA]</scope>
    <source>
        <strain evidence="7 10">EM150506</strain>
    </source>
</reference>
<evidence type="ECO:0000256" key="4">
    <source>
        <dbReference type="ARBA" id="ARBA00023136"/>
    </source>
</evidence>
<accession>A0A0B8NIN4</accession>
<organism evidence="8 9">
    <name type="scientific">Nocardia seriolae</name>
    <dbReference type="NCBI Taxonomy" id="37332"/>
    <lineage>
        <taxon>Bacteria</taxon>
        <taxon>Bacillati</taxon>
        <taxon>Actinomycetota</taxon>
        <taxon>Actinomycetes</taxon>
        <taxon>Mycobacteriales</taxon>
        <taxon>Nocardiaceae</taxon>
        <taxon>Nocardia</taxon>
    </lineage>
</organism>
<dbReference type="OrthoDB" id="3701077at2"/>
<evidence type="ECO:0000313" key="7">
    <source>
        <dbReference type="EMBL" id="APA98512.1"/>
    </source>
</evidence>
<dbReference type="GO" id="GO:0012505">
    <property type="term" value="C:endomembrane system"/>
    <property type="evidence" value="ECO:0007669"/>
    <property type="project" value="UniProtKB-SubCell"/>
</dbReference>
<evidence type="ECO:0000256" key="2">
    <source>
        <dbReference type="ARBA" id="ARBA00022692"/>
    </source>
</evidence>
<dbReference type="Proteomes" id="UP000180166">
    <property type="component" value="Chromosome"/>
</dbReference>
<dbReference type="InterPro" id="IPR003807">
    <property type="entry name" value="DUF202"/>
</dbReference>
<keyword evidence="4 5" id="KW-0472">Membrane</keyword>
<dbReference type="AlphaFoldDB" id="A0A0B8NIN4"/>
<proteinExistence type="predicted"/>
<keyword evidence="3 5" id="KW-1133">Transmembrane helix</keyword>
<dbReference type="EMBL" id="CP017839">
    <property type="protein sequence ID" value="APA98512.1"/>
    <property type="molecule type" value="Genomic_DNA"/>
</dbReference>
<dbReference type="Proteomes" id="UP000037179">
    <property type="component" value="Unassembled WGS sequence"/>
</dbReference>
<dbReference type="KEGG" id="nsr:NS506_04464"/>
<reference evidence="8 9" key="2">
    <citation type="journal article" date="2016" name="Genome Announc.">
        <title>Draft Genome Sequence of Erythromycin- and Oxytetracycline-Sensitive Nocardia seriolae Strain U-1 (NBRC 110359).</title>
        <authorList>
            <person name="Imajoh M."/>
            <person name="Sukeda M."/>
            <person name="Shimizu M."/>
            <person name="Yamane J."/>
            <person name="Ohnishi K."/>
            <person name="Oshima S."/>
        </authorList>
    </citation>
    <scope>NUCLEOTIDE SEQUENCE [LARGE SCALE GENOMIC DNA]</scope>
    <source>
        <strain evidence="8 9">U-1</strain>
    </source>
</reference>
<name>A0A0B8NIN4_9NOCA</name>
<protein>
    <recommendedName>
        <fullName evidence="6">DUF202 domain-containing protein</fullName>
    </recommendedName>
</protein>
<evidence type="ECO:0000313" key="9">
    <source>
        <dbReference type="Proteomes" id="UP000037179"/>
    </source>
</evidence>
<feature type="transmembrane region" description="Helical" evidence="5">
    <location>
        <begin position="79"/>
        <end position="98"/>
    </location>
</feature>
<keyword evidence="2 5" id="KW-0812">Transmembrane</keyword>
<dbReference type="Pfam" id="PF02656">
    <property type="entry name" value="DUF202"/>
    <property type="match status" value="1"/>
</dbReference>
<comment type="subcellular location">
    <subcellularLocation>
        <location evidence="1">Endomembrane system</location>
        <topology evidence="1">Multi-pass membrane protein</topology>
    </subcellularLocation>
</comment>
<evidence type="ECO:0000259" key="6">
    <source>
        <dbReference type="Pfam" id="PF02656"/>
    </source>
</evidence>
<gene>
    <name evidence="7" type="ORF">NS506_04464</name>
    <name evidence="8" type="ORF">NSK11_contig00155-0009</name>
</gene>
<reference evidence="9" key="1">
    <citation type="submission" date="2015-07" db="EMBL/GenBank/DDBJ databases">
        <title>Nocardia seriolae U-1 whole genome shotgun sequence.</title>
        <authorList>
            <person name="Imajoh M."/>
            <person name="Fukumoto Y."/>
            <person name="Sukeda M."/>
            <person name="Yamane J."/>
            <person name="Yamasaki K."/>
            <person name="Shimizu M."/>
            <person name="Ohnishi K."/>
            <person name="Oshima S."/>
        </authorList>
    </citation>
    <scope>NUCLEOTIDE SEQUENCE [LARGE SCALE GENOMIC DNA]</scope>
    <source>
        <strain evidence="9">U-1</strain>
    </source>
</reference>
<dbReference type="EMBL" id="BBYQ01000155">
    <property type="protein sequence ID" value="GAP32377.1"/>
    <property type="molecule type" value="Genomic_DNA"/>
</dbReference>
<evidence type="ECO:0000256" key="5">
    <source>
        <dbReference type="SAM" id="Phobius"/>
    </source>
</evidence>
<dbReference type="RefSeq" id="WP_071811868.1">
    <property type="nucleotide sequence ID" value="NZ_AP017900.1"/>
</dbReference>
<sequence>MNHPPGAQPERTHLSWIRTLTVLFAVAALGANMAVRMGFSILAIPAFAIPTVTGVVLAHRRLARLSVAEPPAPRWYEPFLLGCVVVASALTAIIAIIVG</sequence>
<evidence type="ECO:0000313" key="10">
    <source>
        <dbReference type="Proteomes" id="UP000180166"/>
    </source>
</evidence>
<keyword evidence="9" id="KW-1185">Reference proteome</keyword>
<evidence type="ECO:0000256" key="3">
    <source>
        <dbReference type="ARBA" id="ARBA00022989"/>
    </source>
</evidence>
<feature type="transmembrane region" description="Helical" evidence="5">
    <location>
        <begin position="12"/>
        <end position="31"/>
    </location>
</feature>
<evidence type="ECO:0000256" key="1">
    <source>
        <dbReference type="ARBA" id="ARBA00004127"/>
    </source>
</evidence>